<proteinExistence type="predicted"/>
<dbReference type="SUPFAM" id="SSF75615">
    <property type="entry name" value="Siroheme synthase middle domains-like"/>
    <property type="match status" value="1"/>
</dbReference>
<dbReference type="InterPro" id="IPR006367">
    <property type="entry name" value="Sirohaem_synthase_N"/>
</dbReference>
<feature type="domain" description="Siroheme synthase central" evidence="7">
    <location>
        <begin position="121"/>
        <end position="148"/>
    </location>
</feature>
<evidence type="ECO:0000256" key="4">
    <source>
        <dbReference type="ARBA" id="ARBA00023027"/>
    </source>
</evidence>
<dbReference type="SUPFAM" id="SSF51735">
    <property type="entry name" value="NAD(P)-binding Rossmann-fold domains"/>
    <property type="match status" value="1"/>
</dbReference>
<protein>
    <recommendedName>
        <fullName evidence="2">precorrin-2 dehydrogenase</fullName>
        <ecNumber evidence="2">1.3.1.76</ecNumber>
    </recommendedName>
</protein>
<dbReference type="Gene3D" id="1.10.8.610">
    <property type="entry name" value="SirC, precorrin-2 dehydrogenase, C-terminal helical domain-like"/>
    <property type="match status" value="1"/>
</dbReference>
<evidence type="ECO:0000256" key="3">
    <source>
        <dbReference type="ARBA" id="ARBA00023002"/>
    </source>
</evidence>
<comment type="caution">
    <text evidence="8">The sequence shown here is derived from an EMBL/GenBank/DDBJ whole genome shotgun (WGS) entry which is preliminary data.</text>
</comment>
<evidence type="ECO:0000256" key="1">
    <source>
        <dbReference type="ARBA" id="ARBA00005010"/>
    </source>
</evidence>
<dbReference type="EMBL" id="JAGKSP010000001">
    <property type="protein sequence ID" value="MBP3961423.1"/>
    <property type="molecule type" value="Genomic_DNA"/>
</dbReference>
<dbReference type="PANTHER" id="PTHR35330:SF1">
    <property type="entry name" value="SIROHEME BIOSYNTHESIS PROTEIN MET8"/>
    <property type="match status" value="1"/>
</dbReference>
<evidence type="ECO:0000259" key="7">
    <source>
        <dbReference type="Pfam" id="PF14824"/>
    </source>
</evidence>
<comment type="catalytic activity">
    <reaction evidence="6">
        <text>precorrin-2 + NAD(+) = sirohydrochlorin + NADH + 2 H(+)</text>
        <dbReference type="Rhea" id="RHEA:15613"/>
        <dbReference type="ChEBI" id="CHEBI:15378"/>
        <dbReference type="ChEBI" id="CHEBI:57540"/>
        <dbReference type="ChEBI" id="CHEBI:57945"/>
        <dbReference type="ChEBI" id="CHEBI:58351"/>
        <dbReference type="ChEBI" id="CHEBI:58827"/>
        <dbReference type="EC" id="1.3.1.76"/>
    </reaction>
</comment>
<evidence type="ECO:0000256" key="6">
    <source>
        <dbReference type="ARBA" id="ARBA00047561"/>
    </source>
</evidence>
<dbReference type="InterPro" id="IPR028281">
    <property type="entry name" value="Sirohaem_synthase_central"/>
</dbReference>
<dbReference type="InterPro" id="IPR028161">
    <property type="entry name" value="Met8-like"/>
</dbReference>
<evidence type="ECO:0000313" key="8">
    <source>
        <dbReference type="EMBL" id="MBP3961423.1"/>
    </source>
</evidence>
<keyword evidence="5" id="KW-0627">Porphyrin biosynthesis</keyword>
<dbReference type="Proteomes" id="UP000673394">
    <property type="component" value="Unassembled WGS sequence"/>
</dbReference>
<dbReference type="EC" id="1.3.1.76" evidence="2"/>
<dbReference type="NCBIfam" id="TIGR01470">
    <property type="entry name" value="cysG_Nterm"/>
    <property type="match status" value="1"/>
</dbReference>
<gene>
    <name evidence="8" type="ORF">I8J30_01770</name>
</gene>
<evidence type="ECO:0000256" key="2">
    <source>
        <dbReference type="ARBA" id="ARBA00012400"/>
    </source>
</evidence>
<evidence type="ECO:0000256" key="5">
    <source>
        <dbReference type="ARBA" id="ARBA00023244"/>
    </source>
</evidence>
<dbReference type="InterPro" id="IPR036291">
    <property type="entry name" value="NAD(P)-bd_dom_sf"/>
</dbReference>
<keyword evidence="3" id="KW-0560">Oxidoreductase</keyword>
<dbReference type="Pfam" id="PF13241">
    <property type="entry name" value="NAD_binding_7"/>
    <property type="match status" value="1"/>
</dbReference>
<sequence length="221" mass="23863">MKAYYPMMVKLQGKRCVVFGGGSVAERKVQGLLDGGADQVEVIAPAASSALQELALAGSIELVQREYREGDLQGAMLVIAATNNRHVNKELAALGERLGIFVNVADLGEEGSFVTPSIVRRGELLLAVTTGGASPALAAIVKRRLAKQFDESFGDSVEGLRLLRARVLSSSLNPELRTSLLRMAAEEVAAQAERNDGRFTYTESQIDEWMSRLLQAAERSE</sequence>
<reference evidence="8 9" key="1">
    <citation type="submission" date="2021-04" db="EMBL/GenBank/DDBJ databases">
        <title>Paenibacillus sp. DLE-14 whole genome sequence.</title>
        <authorList>
            <person name="Ham Y.J."/>
        </authorList>
    </citation>
    <scope>NUCLEOTIDE SEQUENCE [LARGE SCALE GENOMIC DNA]</scope>
    <source>
        <strain evidence="8 9">DLE-14</strain>
    </source>
</reference>
<dbReference type="Gene3D" id="3.40.50.720">
    <property type="entry name" value="NAD(P)-binding Rossmann-like Domain"/>
    <property type="match status" value="1"/>
</dbReference>
<name>A0ABS5C8H9_9BACL</name>
<keyword evidence="4" id="KW-0520">NAD</keyword>
<dbReference type="Pfam" id="PF14824">
    <property type="entry name" value="Sirohm_synth_M"/>
    <property type="match status" value="1"/>
</dbReference>
<keyword evidence="9" id="KW-1185">Reference proteome</keyword>
<evidence type="ECO:0000313" key="9">
    <source>
        <dbReference type="Proteomes" id="UP000673394"/>
    </source>
</evidence>
<dbReference type="PANTHER" id="PTHR35330">
    <property type="entry name" value="SIROHEME BIOSYNTHESIS PROTEIN MET8"/>
    <property type="match status" value="1"/>
</dbReference>
<accession>A0ABS5C8H9</accession>
<comment type="pathway">
    <text evidence="1">Porphyrin-containing compound metabolism; siroheme biosynthesis; sirohydrochlorin from precorrin-2: step 1/1.</text>
</comment>
<dbReference type="InterPro" id="IPR042518">
    <property type="entry name" value="SirC_C"/>
</dbReference>
<dbReference type="RefSeq" id="WP_210654844.1">
    <property type="nucleotide sequence ID" value="NZ_JAGKSP010000001.1"/>
</dbReference>
<organism evidence="8 9">
    <name type="scientific">Paenibacillus lignilyticus</name>
    <dbReference type="NCBI Taxonomy" id="1172615"/>
    <lineage>
        <taxon>Bacteria</taxon>
        <taxon>Bacillati</taxon>
        <taxon>Bacillota</taxon>
        <taxon>Bacilli</taxon>
        <taxon>Bacillales</taxon>
        <taxon>Paenibacillaceae</taxon>
        <taxon>Paenibacillus</taxon>
    </lineage>
</organism>